<feature type="domain" description="Enoyl reductase (ER)" evidence="3">
    <location>
        <begin position="10"/>
        <end position="319"/>
    </location>
</feature>
<evidence type="ECO:0000256" key="2">
    <source>
        <dbReference type="ARBA" id="ARBA00023002"/>
    </source>
</evidence>
<proteinExistence type="predicted"/>
<dbReference type="GO" id="GO:0008270">
    <property type="term" value="F:zinc ion binding"/>
    <property type="evidence" value="ECO:0007669"/>
    <property type="project" value="InterPro"/>
</dbReference>
<dbReference type="SMART" id="SM00829">
    <property type="entry name" value="PKS_ER"/>
    <property type="match status" value="1"/>
</dbReference>
<reference evidence="5" key="1">
    <citation type="submission" date="2016-10" db="EMBL/GenBank/DDBJ databases">
        <authorList>
            <person name="Varghese N."/>
            <person name="Submissions S."/>
        </authorList>
    </citation>
    <scope>NUCLEOTIDE SEQUENCE [LARGE SCALE GENOMIC DNA]</scope>
    <source>
        <strain evidence="5">DSM 21620</strain>
    </source>
</reference>
<dbReference type="RefSeq" id="WP_093728450.1">
    <property type="nucleotide sequence ID" value="NZ_FMZB01000012.1"/>
</dbReference>
<evidence type="ECO:0000259" key="3">
    <source>
        <dbReference type="SMART" id="SM00829"/>
    </source>
</evidence>
<dbReference type="Proteomes" id="UP000198666">
    <property type="component" value="Unassembled WGS sequence"/>
</dbReference>
<dbReference type="PROSITE" id="PS01162">
    <property type="entry name" value="QOR_ZETA_CRYSTAL"/>
    <property type="match status" value="1"/>
</dbReference>
<gene>
    <name evidence="4" type="ORF">SAMN05421663_11270</name>
</gene>
<dbReference type="PANTHER" id="PTHR48106:SF13">
    <property type="entry name" value="QUINONE OXIDOREDUCTASE-RELATED"/>
    <property type="match status" value="1"/>
</dbReference>
<dbReference type="Pfam" id="PF08240">
    <property type="entry name" value="ADH_N"/>
    <property type="match status" value="1"/>
</dbReference>
<keyword evidence="1" id="KW-0521">NADP</keyword>
<dbReference type="PANTHER" id="PTHR48106">
    <property type="entry name" value="QUINONE OXIDOREDUCTASE PIG3-RELATED"/>
    <property type="match status" value="1"/>
</dbReference>
<protein>
    <submittedName>
        <fullName evidence="4">NADPH2:quinone reductase</fullName>
    </submittedName>
</protein>
<dbReference type="InterPro" id="IPR036291">
    <property type="entry name" value="NAD(P)-bd_dom_sf"/>
</dbReference>
<dbReference type="Gene3D" id="3.40.50.720">
    <property type="entry name" value="NAD(P)-binding Rossmann-like Domain"/>
    <property type="match status" value="1"/>
</dbReference>
<dbReference type="InterPro" id="IPR013149">
    <property type="entry name" value="ADH-like_C"/>
</dbReference>
<accession>A0A1G6VEK4</accession>
<dbReference type="GO" id="GO:0070402">
    <property type="term" value="F:NADPH binding"/>
    <property type="evidence" value="ECO:0007669"/>
    <property type="project" value="TreeGrafter"/>
</dbReference>
<keyword evidence="5" id="KW-1185">Reference proteome</keyword>
<evidence type="ECO:0000313" key="4">
    <source>
        <dbReference type="EMBL" id="SDD51999.1"/>
    </source>
</evidence>
<dbReference type="SUPFAM" id="SSF51735">
    <property type="entry name" value="NAD(P)-binding Rossmann-fold domains"/>
    <property type="match status" value="1"/>
</dbReference>
<dbReference type="GO" id="GO:0003960">
    <property type="term" value="F:quinone reductase (NADPH) activity"/>
    <property type="evidence" value="ECO:0007669"/>
    <property type="project" value="TreeGrafter"/>
</dbReference>
<dbReference type="EMBL" id="FMZB01000012">
    <property type="protein sequence ID" value="SDD51999.1"/>
    <property type="molecule type" value="Genomic_DNA"/>
</dbReference>
<dbReference type="SUPFAM" id="SSF50129">
    <property type="entry name" value="GroES-like"/>
    <property type="match status" value="1"/>
</dbReference>
<dbReference type="STRING" id="361279.SAMN05421663_11270"/>
<evidence type="ECO:0000313" key="5">
    <source>
        <dbReference type="Proteomes" id="UP000198666"/>
    </source>
</evidence>
<dbReference type="AlphaFoldDB" id="A0A1G6VEK4"/>
<dbReference type="InterPro" id="IPR020843">
    <property type="entry name" value="ER"/>
</dbReference>
<dbReference type="GO" id="GO:0035925">
    <property type="term" value="F:mRNA 3'-UTR AU-rich region binding"/>
    <property type="evidence" value="ECO:0007669"/>
    <property type="project" value="TreeGrafter"/>
</dbReference>
<keyword evidence="2" id="KW-0560">Oxidoreductase</keyword>
<dbReference type="Pfam" id="PF00107">
    <property type="entry name" value="ADH_zinc_N"/>
    <property type="match status" value="1"/>
</dbReference>
<evidence type="ECO:0000256" key="1">
    <source>
        <dbReference type="ARBA" id="ARBA00022857"/>
    </source>
</evidence>
<dbReference type="OrthoDB" id="9792162at2"/>
<dbReference type="InterPro" id="IPR013154">
    <property type="entry name" value="ADH-like_N"/>
</dbReference>
<dbReference type="InterPro" id="IPR011032">
    <property type="entry name" value="GroES-like_sf"/>
</dbReference>
<dbReference type="GO" id="GO:0005829">
    <property type="term" value="C:cytosol"/>
    <property type="evidence" value="ECO:0007669"/>
    <property type="project" value="TreeGrafter"/>
</dbReference>
<organism evidence="4 5">
    <name type="scientific">Terribacillus halophilus</name>
    <dbReference type="NCBI Taxonomy" id="361279"/>
    <lineage>
        <taxon>Bacteria</taxon>
        <taxon>Bacillati</taxon>
        <taxon>Bacillota</taxon>
        <taxon>Bacilli</taxon>
        <taxon>Bacillales</taxon>
        <taxon>Bacillaceae</taxon>
        <taxon>Terribacillus</taxon>
    </lineage>
</organism>
<sequence length="323" mass="34001">MRAIAAAVTGGPEVLEYKDLAVPEPSAGEVRIKVLKASVHFADIKKRKGTKGSGIPGILGLDAAGIIDKLGQGVTGFHVGDRVIAFMKNGAYAEYGIADAMLVYPIADHVDTAIAAACPVPSFLAFMLLGNIGRLEAGETVLIHAASGGTGLTLIQLARQLGAGKIIAAVSSEQKAALPMELGADHCITYENLIESVSQLTAGAGADLILDSLAGSMMEESFTSLAPYGRLINYGNASGTPGMIKTSDVHASCRSLLGFSLGTTRKKRPEALKRIAEQVVDLVERREIVFPSIQEFELKDATKAHQLMESRTHAGKIILHITD</sequence>
<dbReference type="InterPro" id="IPR002364">
    <property type="entry name" value="Quin_OxRdtase/zeta-crystal_CS"/>
</dbReference>
<dbReference type="Gene3D" id="3.90.180.10">
    <property type="entry name" value="Medium-chain alcohol dehydrogenases, catalytic domain"/>
    <property type="match status" value="1"/>
</dbReference>
<name>A0A1G6VEK4_9BACI</name>